<protein>
    <submittedName>
        <fullName evidence="1">Uncharacterized protein</fullName>
    </submittedName>
</protein>
<evidence type="ECO:0000313" key="1">
    <source>
        <dbReference type="EMBL" id="CAD9951906.1"/>
    </source>
</evidence>
<dbReference type="EMBL" id="HBHT01008509">
    <property type="protein sequence ID" value="CAD9951906.1"/>
    <property type="molecule type" value="Transcribed_RNA"/>
</dbReference>
<name>A0A7S2VDS8_9STRA</name>
<gene>
    <name evidence="1" type="ORF">APAL1065_LOCUS5703</name>
</gene>
<organism evidence="1">
    <name type="scientific">Entomoneis paludosa</name>
    <dbReference type="NCBI Taxonomy" id="265537"/>
    <lineage>
        <taxon>Eukaryota</taxon>
        <taxon>Sar</taxon>
        <taxon>Stramenopiles</taxon>
        <taxon>Ochrophyta</taxon>
        <taxon>Bacillariophyta</taxon>
        <taxon>Bacillariophyceae</taxon>
        <taxon>Bacillariophycidae</taxon>
        <taxon>Entomoneidaceae</taxon>
        <taxon>Entomoneis</taxon>
    </lineage>
</organism>
<proteinExistence type="predicted"/>
<accession>A0A7S2VDS8</accession>
<reference evidence="1" key="1">
    <citation type="submission" date="2021-01" db="EMBL/GenBank/DDBJ databases">
        <authorList>
            <person name="Corre E."/>
            <person name="Pelletier E."/>
            <person name="Niang G."/>
            <person name="Scheremetjew M."/>
            <person name="Finn R."/>
            <person name="Kale V."/>
            <person name="Holt S."/>
            <person name="Cochrane G."/>
            <person name="Meng A."/>
            <person name="Brown T."/>
            <person name="Cohen L."/>
        </authorList>
    </citation>
    <scope>NUCLEOTIDE SEQUENCE</scope>
    <source>
        <strain evidence="1">CCMP125</strain>
    </source>
</reference>
<dbReference type="AlphaFoldDB" id="A0A7S2VDS8"/>
<sequence length="113" mass="12370">MSNFPKVGIRCCFCARLHPSARAPGATCYPSKRSGIYQAAQNIANTHWAEQCTLVPNAFRNALNAARHQKSTARASKHMWSNRATALGVFEDEDGLRFADSVNALGFPMDDIA</sequence>